<dbReference type="InterPro" id="IPR008930">
    <property type="entry name" value="Terpenoid_cyclase/PrenylTrfase"/>
</dbReference>
<dbReference type="EMBL" id="JACJVR010000120">
    <property type="protein sequence ID" value="MBB6695296.1"/>
    <property type="molecule type" value="Genomic_DNA"/>
</dbReference>
<dbReference type="Proteomes" id="UP000553776">
    <property type="component" value="Unassembled WGS sequence"/>
</dbReference>
<feature type="chain" id="PRO_5032653388" evidence="2">
    <location>
        <begin position="25"/>
        <end position="920"/>
    </location>
</feature>
<dbReference type="SUPFAM" id="SSF48208">
    <property type="entry name" value="Six-hairpin glycosidases"/>
    <property type="match status" value="1"/>
</dbReference>
<evidence type="ECO:0000313" key="3">
    <source>
        <dbReference type="EMBL" id="MBB6695296.1"/>
    </source>
</evidence>
<feature type="region of interest" description="Disordered" evidence="1">
    <location>
        <begin position="481"/>
        <end position="511"/>
    </location>
</feature>
<sequence>MRKSAWLLLVFSLILGAAPLPVRAAATADTDANAKVEANANVDANSNVDPDVNSNLNLNLKHFNFMNEKVTIDGVPMFLTHLYAEPIDRSDPSKGYAWVGDPQEGLSAVDDTARAVIVYAEHYKAYRDAYSYDMIKRGLEFLMWMQHDDGDFDNFVVRDEDGTIRVKDSHSSQKSFSWWAVRAYEAMGTALPLLGREDRALAERVNGRLALCLKRLKEKTDPLYGQYDTSSGAKAAKWLLEGDVWVSSIAVGALRAHSLAVNDASAKKAIAESVRKLGEGIYLARGGASFRDFPYGGIMHHSVGMTNPDLWEEWGSIQVRALAYAGQMTGNRAWIDAARMAADSFLSDLLLSGRAANLHPNKKPYPQINYGTASYVDNLLALYEVTGDKKYAKLAGIAGSWWTGNNVLGVPMFDERNGYAYDGLTDKEVNINSGGESVDEALRALLRIQANADARAYLRAKTVEAVKAQTVELEELYRGSAPPDAEMALPGGGLNDPDRALRKQSPGSGTDEAKIYADAKQVEAGTAIYPGWEGEQAIFVAASGYNNLRLFGGGAIETELPADGEPGRLKAGETLKLQFDARVEFDTTLSAEVLAVDAAGRETVVADARDMNYHPRDWYSGDNAVKTTPRAPIPAGTAKLVVRFRVGSSHPNPHEGYASLAGVKLFKMSVPEARYANPDVSGGGYVEMPAGQEKSFAVRVPNSGLYDVMLSSVAVASTAPASASAPIASASPSVSVGFDDGEPALASPPAGPAGRVSVKRIATVRLAAGEHELRLKNAGGAAAGLDALVLYPVETGIVVATPDGRRTAVVRDSVSGALFVGSPAEAAARDRIAVTAEWPEAGREKGSAKIAVTGKVTDGRGEPVAGRKVAVRAGGASGTAFSAKDGTFDLRLSIPASASPEGLRVTASTASGEGTAWILR</sequence>
<proteinExistence type="predicted"/>
<organism evidence="3 4">
    <name type="scientific">Cohnella xylanilytica</name>
    <dbReference type="NCBI Taxonomy" id="557555"/>
    <lineage>
        <taxon>Bacteria</taxon>
        <taxon>Bacillati</taxon>
        <taxon>Bacillota</taxon>
        <taxon>Bacilli</taxon>
        <taxon>Bacillales</taxon>
        <taxon>Paenibacillaceae</taxon>
        <taxon>Cohnella</taxon>
    </lineage>
</organism>
<dbReference type="InterPro" id="IPR008928">
    <property type="entry name" value="6-hairpin_glycosidase_sf"/>
</dbReference>
<dbReference type="AlphaFoldDB" id="A0A841U3X4"/>
<comment type="caution">
    <text evidence="3">The sequence shown here is derived from an EMBL/GenBank/DDBJ whole genome shotgun (WGS) entry which is preliminary data.</text>
</comment>
<evidence type="ECO:0000313" key="4">
    <source>
        <dbReference type="Proteomes" id="UP000553776"/>
    </source>
</evidence>
<name>A0A841U3X4_9BACL</name>
<reference evidence="3 4" key="1">
    <citation type="submission" date="2020-08" db="EMBL/GenBank/DDBJ databases">
        <title>Cohnella phylogeny.</title>
        <authorList>
            <person name="Dunlap C."/>
        </authorList>
    </citation>
    <scope>NUCLEOTIDE SEQUENCE [LARGE SCALE GENOMIC DNA]</scope>
    <source>
        <strain evidence="3 4">DSM 25239</strain>
    </source>
</reference>
<feature type="signal peptide" evidence="2">
    <location>
        <begin position="1"/>
        <end position="24"/>
    </location>
</feature>
<accession>A0A841U3X4</accession>
<keyword evidence="2" id="KW-0732">Signal</keyword>
<gene>
    <name evidence="3" type="ORF">H7B90_28260</name>
</gene>
<dbReference type="Gene3D" id="2.60.120.260">
    <property type="entry name" value="Galactose-binding domain-like"/>
    <property type="match status" value="1"/>
</dbReference>
<protein>
    <submittedName>
        <fullName evidence="3">Uncharacterized protein</fullName>
    </submittedName>
</protein>
<dbReference type="RefSeq" id="WP_185139254.1">
    <property type="nucleotide sequence ID" value="NZ_JACJVR010000120.1"/>
</dbReference>
<keyword evidence="4" id="KW-1185">Reference proteome</keyword>
<evidence type="ECO:0000256" key="2">
    <source>
        <dbReference type="SAM" id="SignalP"/>
    </source>
</evidence>
<evidence type="ECO:0000256" key="1">
    <source>
        <dbReference type="SAM" id="MobiDB-lite"/>
    </source>
</evidence>
<dbReference type="SUPFAM" id="SSF48239">
    <property type="entry name" value="Terpenoid cyclases/Protein prenyltransferases"/>
    <property type="match status" value="1"/>
</dbReference>
<dbReference type="GO" id="GO:0005975">
    <property type="term" value="P:carbohydrate metabolic process"/>
    <property type="evidence" value="ECO:0007669"/>
    <property type="project" value="InterPro"/>
</dbReference>